<sequence length="322" mass="35424">MDSIEYNYAMEDSKQIFTTATDTKATVTAEIFTPSDNRTAQSGQESVFSPLASSFQTRGGNELLNILAQQEPRAADTAPSAAEIDEVFMNYRINGNDMLFDENANYFTGTSRPESMGSAQTNTWMDNSTMGASRNGEIIDTFDFLMKSLSSANNYVSMLTREQLAVLRSIRPALLYEFLQEVAKVRSDKRMRRALPNECAFCKNNGENEECYSSHALKDWRGRVLCPVLRAFRCPRCGATGDRAHTIKYCPENMDTASDRSMGSLSSRRRIPPSLLLGSPAVGHMAELARNASSNLTASSPSPSVASASFSHSALWSSFGIN</sequence>
<accession>A0A6J3BXZ6</accession>
<evidence type="ECO:0000256" key="4">
    <source>
        <dbReference type="ARBA" id="ARBA00022771"/>
    </source>
</evidence>
<evidence type="ECO:0000313" key="11">
    <source>
        <dbReference type="RefSeq" id="XP_031766308.1"/>
    </source>
</evidence>
<evidence type="ECO:0000256" key="5">
    <source>
        <dbReference type="ARBA" id="ARBA00022833"/>
    </source>
</evidence>
<dbReference type="OrthoDB" id="10010129at2759"/>
<protein>
    <submittedName>
        <fullName evidence="11">Uncharacterized protein LOC113520683</fullName>
    </submittedName>
</protein>
<dbReference type="Gene3D" id="4.10.60.30">
    <property type="entry name" value="Nanos, RNA-binding domain"/>
    <property type="match status" value="1"/>
</dbReference>
<dbReference type="GeneID" id="113520683"/>
<keyword evidence="4 8" id="KW-0863">Zinc-finger</keyword>
<comment type="subcellular location">
    <subcellularLocation>
        <location evidence="1">Cytoplasm</location>
    </subcellularLocation>
</comment>
<evidence type="ECO:0000313" key="10">
    <source>
        <dbReference type="Proteomes" id="UP001652740"/>
    </source>
</evidence>
<proteinExistence type="inferred from homology"/>
<keyword evidence="10" id="KW-1185">Reference proteome</keyword>
<evidence type="ECO:0000256" key="6">
    <source>
        <dbReference type="ARBA" id="ARBA00022845"/>
    </source>
</evidence>
<feature type="domain" description="Nanos-type" evidence="9">
    <location>
        <begin position="198"/>
        <end position="252"/>
    </location>
</feature>
<evidence type="ECO:0000256" key="1">
    <source>
        <dbReference type="ARBA" id="ARBA00004496"/>
    </source>
</evidence>
<dbReference type="GO" id="GO:0008270">
    <property type="term" value="F:zinc ion binding"/>
    <property type="evidence" value="ECO:0007669"/>
    <property type="project" value="UniProtKB-KW"/>
</dbReference>
<keyword evidence="5" id="KW-0862">Zinc</keyword>
<dbReference type="KEGG" id="gmw:113520683"/>
<name>A0A6J3BXZ6_GALME</name>
<comment type="similarity">
    <text evidence="8">Belongs to the nanos family.</text>
</comment>
<keyword evidence="2" id="KW-0963">Cytoplasm</keyword>
<dbReference type="AlphaFoldDB" id="A0A6J3BXZ6"/>
<dbReference type="Pfam" id="PF05741">
    <property type="entry name" value="zf-nanos"/>
    <property type="match status" value="1"/>
</dbReference>
<dbReference type="GO" id="GO:0006417">
    <property type="term" value="P:regulation of translation"/>
    <property type="evidence" value="ECO:0007669"/>
    <property type="project" value="UniProtKB-UniRule"/>
</dbReference>
<evidence type="ECO:0000256" key="3">
    <source>
        <dbReference type="ARBA" id="ARBA00022723"/>
    </source>
</evidence>
<dbReference type="GO" id="GO:0003723">
    <property type="term" value="F:RNA binding"/>
    <property type="evidence" value="ECO:0007669"/>
    <property type="project" value="UniProtKB-UniRule"/>
</dbReference>
<evidence type="ECO:0000256" key="2">
    <source>
        <dbReference type="ARBA" id="ARBA00022490"/>
    </source>
</evidence>
<keyword evidence="7 8" id="KW-0694">RNA-binding</keyword>
<gene>
    <name evidence="11" type="primary">LOC113520683</name>
</gene>
<dbReference type="PROSITE" id="PS51522">
    <property type="entry name" value="ZF_NANOS"/>
    <property type="match status" value="1"/>
</dbReference>
<evidence type="ECO:0000259" key="9">
    <source>
        <dbReference type="PROSITE" id="PS51522"/>
    </source>
</evidence>
<keyword evidence="3" id="KW-0479">Metal-binding</keyword>
<dbReference type="Proteomes" id="UP001652740">
    <property type="component" value="Unplaced"/>
</dbReference>
<dbReference type="GO" id="GO:0005737">
    <property type="term" value="C:cytoplasm"/>
    <property type="evidence" value="ECO:0007669"/>
    <property type="project" value="UniProtKB-SubCell"/>
</dbReference>
<keyword evidence="6 8" id="KW-0810">Translation regulation</keyword>
<dbReference type="PANTHER" id="PTHR12887">
    <property type="entry name" value="NANOS PROTEIN"/>
    <property type="match status" value="1"/>
</dbReference>
<dbReference type="RefSeq" id="XP_031766308.1">
    <property type="nucleotide sequence ID" value="XM_031910448.2"/>
</dbReference>
<evidence type="ECO:0000256" key="8">
    <source>
        <dbReference type="PROSITE-ProRule" id="PRU00855"/>
    </source>
</evidence>
<reference evidence="11" key="1">
    <citation type="submission" date="2025-08" db="UniProtKB">
        <authorList>
            <consortium name="RefSeq"/>
        </authorList>
    </citation>
    <scope>IDENTIFICATION</scope>
    <source>
        <tissue evidence="11">Whole larvae</tissue>
    </source>
</reference>
<dbReference type="InterPro" id="IPR024161">
    <property type="entry name" value="Znf_nanos-typ"/>
</dbReference>
<dbReference type="InParanoid" id="A0A6J3BXZ6"/>
<organism evidence="10 11">
    <name type="scientific">Galleria mellonella</name>
    <name type="common">Greater wax moth</name>
    <dbReference type="NCBI Taxonomy" id="7137"/>
    <lineage>
        <taxon>Eukaryota</taxon>
        <taxon>Metazoa</taxon>
        <taxon>Ecdysozoa</taxon>
        <taxon>Arthropoda</taxon>
        <taxon>Hexapoda</taxon>
        <taxon>Insecta</taxon>
        <taxon>Pterygota</taxon>
        <taxon>Neoptera</taxon>
        <taxon>Endopterygota</taxon>
        <taxon>Lepidoptera</taxon>
        <taxon>Glossata</taxon>
        <taxon>Ditrysia</taxon>
        <taxon>Pyraloidea</taxon>
        <taxon>Pyralidae</taxon>
        <taxon>Galleriinae</taxon>
        <taxon>Galleria</taxon>
    </lineage>
</organism>
<dbReference type="InterPro" id="IPR038129">
    <property type="entry name" value="Nanos_sf"/>
</dbReference>
<dbReference type="InterPro" id="IPR008705">
    <property type="entry name" value="Nanos/Xcar2"/>
</dbReference>
<evidence type="ECO:0000256" key="7">
    <source>
        <dbReference type="ARBA" id="ARBA00022884"/>
    </source>
</evidence>